<dbReference type="PANTHER" id="PTHR21711">
    <property type="entry name" value="MITOCHONDRIAL INNER MEMBRANE PROTEASE"/>
    <property type="match status" value="1"/>
</dbReference>
<feature type="region of interest" description="Disordered" evidence="6">
    <location>
        <begin position="1"/>
        <end position="37"/>
    </location>
</feature>
<dbReference type="VEuPathDB" id="ToxoDB:CSUI_002888"/>
<accession>A0A2C6L6C4</accession>
<dbReference type="GO" id="GO:0046872">
    <property type="term" value="F:metal ion binding"/>
    <property type="evidence" value="ECO:0007669"/>
    <property type="project" value="UniProtKB-KW"/>
</dbReference>
<dbReference type="Pfam" id="PF09768">
    <property type="entry name" value="Peptidase_M76"/>
    <property type="match status" value="2"/>
</dbReference>
<feature type="region of interest" description="Disordered" evidence="6">
    <location>
        <begin position="458"/>
        <end position="477"/>
    </location>
</feature>
<dbReference type="GO" id="GO:0005739">
    <property type="term" value="C:mitochondrion"/>
    <property type="evidence" value="ECO:0007669"/>
    <property type="project" value="GOC"/>
</dbReference>
<dbReference type="OrthoDB" id="285308at2759"/>
<dbReference type="GO" id="GO:0033615">
    <property type="term" value="P:mitochondrial proton-transporting ATP synthase complex assembly"/>
    <property type="evidence" value="ECO:0007669"/>
    <property type="project" value="TreeGrafter"/>
</dbReference>
<dbReference type="InterPro" id="IPR019165">
    <property type="entry name" value="Peptidase_M76_ATP23"/>
</dbReference>
<evidence type="ECO:0000313" key="8">
    <source>
        <dbReference type="Proteomes" id="UP000221165"/>
    </source>
</evidence>
<feature type="compositionally biased region" description="Low complexity" evidence="6">
    <location>
        <begin position="125"/>
        <end position="137"/>
    </location>
</feature>
<evidence type="ECO:0000256" key="4">
    <source>
        <dbReference type="ARBA" id="ARBA00022801"/>
    </source>
</evidence>
<feature type="region of interest" description="Disordered" evidence="6">
    <location>
        <begin position="124"/>
        <end position="163"/>
    </location>
</feature>
<dbReference type="GeneID" id="94426298"/>
<dbReference type="GO" id="GO:0034982">
    <property type="term" value="P:mitochondrial protein processing"/>
    <property type="evidence" value="ECO:0007669"/>
    <property type="project" value="TreeGrafter"/>
</dbReference>
<keyword evidence="8" id="KW-1185">Reference proteome</keyword>
<proteinExistence type="inferred from homology"/>
<feature type="region of interest" description="Disordered" evidence="6">
    <location>
        <begin position="54"/>
        <end position="86"/>
    </location>
</feature>
<dbReference type="PANTHER" id="PTHR21711:SF0">
    <property type="entry name" value="MITOCHONDRIAL INNER MEMBRANE PROTEASE ATP23 HOMOLOG"/>
    <property type="match status" value="1"/>
</dbReference>
<reference evidence="7 8" key="1">
    <citation type="journal article" date="2017" name="Int. J. Parasitol.">
        <title>The genome of the protozoan parasite Cystoisospora suis and a reverse vaccinology approach to identify vaccine candidates.</title>
        <authorList>
            <person name="Palmieri N."/>
            <person name="Shrestha A."/>
            <person name="Ruttkowski B."/>
            <person name="Beck T."/>
            <person name="Vogl C."/>
            <person name="Tomley F."/>
            <person name="Blake D.P."/>
            <person name="Joachim A."/>
        </authorList>
    </citation>
    <scope>NUCLEOTIDE SEQUENCE [LARGE SCALE GENOMIC DNA]</scope>
    <source>
        <strain evidence="7 8">Wien I</strain>
    </source>
</reference>
<name>A0A2C6L6C4_9APIC</name>
<keyword evidence="4" id="KW-0378">Hydrolase</keyword>
<sequence length="477" mass="53499">MDKPKPSLSPHSAPGESGFIRESTDPQADGSSLGENAHLRGNWHREWRWLSWTRSPVPDPATPVSASQYPERKRKSADLSQLPSSGDFAGELSPLCAGDVSLHEADRDNLSSMPVANPPLVVSESASASRLPSSPLRGVTTRQYTETSFTGQTTAGNSSSPDERFMGGDNCSDKQTDVCLPRHTAYDPALTWLQRKQVDFWNALAFRDWRVKTLVHALSAMGAPVDFIVVNCSPDSTSHAAGSHQRPPAFRIENSLRSSSASPTQPVSYAGYSPVYHAIWICGNRLWSPFEWRRFLIHELVHAFDFARAKLSPDNCLHVACTEIRAYNLSGQCSWWATRKWDESQFQVIDPRFLSYRTAEKRDRKKVAGDTSTEQECGENSLVDGVASAATPVTDQTIRRTREWQDTKRNRCVIHNTLNSLRDHPQCRAPGVAETAIVDVFQRCLQDTWPFMVPPERDSKWRPSRIWRDGSSEQFKK</sequence>
<evidence type="ECO:0000256" key="1">
    <source>
        <dbReference type="ARBA" id="ARBA00009915"/>
    </source>
</evidence>
<gene>
    <name evidence="7" type="ORF">CSUI_002888</name>
</gene>
<keyword evidence="5" id="KW-0482">Metalloprotease</keyword>
<dbReference type="RefSeq" id="XP_067924934.1">
    <property type="nucleotide sequence ID" value="XM_068063087.1"/>
</dbReference>
<evidence type="ECO:0000256" key="3">
    <source>
        <dbReference type="ARBA" id="ARBA00022723"/>
    </source>
</evidence>
<dbReference type="AlphaFoldDB" id="A0A2C6L6C4"/>
<dbReference type="GO" id="GO:0004222">
    <property type="term" value="F:metalloendopeptidase activity"/>
    <property type="evidence" value="ECO:0007669"/>
    <property type="project" value="InterPro"/>
</dbReference>
<comment type="caution">
    <text evidence="7">The sequence shown here is derived from an EMBL/GenBank/DDBJ whole genome shotgun (WGS) entry which is preliminary data.</text>
</comment>
<dbReference type="EMBL" id="MIGC01001229">
    <property type="protein sequence ID" value="PHJ23258.1"/>
    <property type="molecule type" value="Genomic_DNA"/>
</dbReference>
<dbReference type="Proteomes" id="UP000221165">
    <property type="component" value="Unassembled WGS sequence"/>
</dbReference>
<feature type="compositionally biased region" description="Polar residues" evidence="6">
    <location>
        <begin position="25"/>
        <end position="34"/>
    </location>
</feature>
<evidence type="ECO:0000256" key="2">
    <source>
        <dbReference type="ARBA" id="ARBA00022670"/>
    </source>
</evidence>
<evidence type="ECO:0000313" key="7">
    <source>
        <dbReference type="EMBL" id="PHJ23258.1"/>
    </source>
</evidence>
<feature type="compositionally biased region" description="Polar residues" evidence="6">
    <location>
        <begin position="140"/>
        <end position="160"/>
    </location>
</feature>
<evidence type="ECO:0000256" key="6">
    <source>
        <dbReference type="SAM" id="MobiDB-lite"/>
    </source>
</evidence>
<comment type="similarity">
    <text evidence="1">Belongs to the peptidase M76 family.</text>
</comment>
<keyword evidence="2" id="KW-0645">Protease</keyword>
<evidence type="ECO:0000256" key="5">
    <source>
        <dbReference type="ARBA" id="ARBA00023049"/>
    </source>
</evidence>
<protein>
    <submittedName>
        <fullName evidence="7">Peptidase m76 family protein</fullName>
    </submittedName>
</protein>
<keyword evidence="3" id="KW-0479">Metal-binding</keyword>
<organism evidence="7 8">
    <name type="scientific">Cystoisospora suis</name>
    <dbReference type="NCBI Taxonomy" id="483139"/>
    <lineage>
        <taxon>Eukaryota</taxon>
        <taxon>Sar</taxon>
        <taxon>Alveolata</taxon>
        <taxon>Apicomplexa</taxon>
        <taxon>Conoidasida</taxon>
        <taxon>Coccidia</taxon>
        <taxon>Eucoccidiorida</taxon>
        <taxon>Eimeriorina</taxon>
        <taxon>Sarcocystidae</taxon>
        <taxon>Cystoisospora</taxon>
    </lineage>
</organism>